<accession>A0A644V6Z6</accession>
<dbReference type="AlphaFoldDB" id="A0A644V6Z6"/>
<comment type="caution">
    <text evidence="1">The sequence shown here is derived from an EMBL/GenBank/DDBJ whole genome shotgun (WGS) entry which is preliminary data.</text>
</comment>
<dbReference type="InterPro" id="IPR027417">
    <property type="entry name" value="P-loop_NTPase"/>
</dbReference>
<dbReference type="EMBL" id="VSSQ01000233">
    <property type="protein sequence ID" value="MPL87129.1"/>
    <property type="molecule type" value="Genomic_DNA"/>
</dbReference>
<proteinExistence type="predicted"/>
<dbReference type="Gene3D" id="3.40.50.300">
    <property type="entry name" value="P-loop containing nucleotide triphosphate hydrolases"/>
    <property type="match status" value="1"/>
</dbReference>
<sequence length="573" mass="66307">MGNKTDLDLFKEEYLSVVQILMKLADPTFLFAEVGRGSGKTTHMMASRVDRVQNDMPGAVLVLGASTFKSIFDNILPGLMEYFMENYERGIYFEAGKRPPAHFKQCATYIDDWKQTLSFCNGTVIQFVSCDRPESMLGKNAAHLFADELIRISEQKFTERIIPALRADRSKFGHSPYFMGISGFSSTPNFETDEDWWTKYESNMDVDLMHCIQEMAYELDLRLVELALAEKAYNEKEIKRLRLFVDRWTSRIRELRTGETFYLRASSFSNIKILGIDYILNQIKSIKDEDKLNTSIFSVIKSKVKTRFVGKFGKEHIFDDSYDYTNFDKIAIAGEKTETNSLSLKHCDRNQPLYAGFDPGPFMSIVFGQKKAIPGKRNRKMKMIKNMWVIHPEQHEELAHKIDTFFKHHSRKEIILHYDRAANQNDPAYRKYFPLMTDVNDTDAVMLRNALVAKGWRVILMSLGQGTIYYGTHYKLLNIMFGKPDNIHDEIEICNNECEELISSINHSPLKRTEGRIVLDKSSERELPYEEQAMYSTQIFSAFTYLIYGEYKKLLPEGNVLDNMPMSSGTYSR</sequence>
<gene>
    <name evidence="1" type="ORF">SDC9_33123</name>
</gene>
<reference evidence="1" key="1">
    <citation type="submission" date="2019-08" db="EMBL/GenBank/DDBJ databases">
        <authorList>
            <person name="Kucharzyk K."/>
            <person name="Murdoch R.W."/>
            <person name="Higgins S."/>
            <person name="Loffler F."/>
        </authorList>
    </citation>
    <scope>NUCLEOTIDE SEQUENCE</scope>
</reference>
<evidence type="ECO:0008006" key="2">
    <source>
        <dbReference type="Google" id="ProtNLM"/>
    </source>
</evidence>
<evidence type="ECO:0000313" key="1">
    <source>
        <dbReference type="EMBL" id="MPL87129.1"/>
    </source>
</evidence>
<protein>
    <recommendedName>
        <fullName evidence="2">Phage terminase large subunit N-terminal domain-containing protein</fullName>
    </recommendedName>
</protein>
<organism evidence="1">
    <name type="scientific">bioreactor metagenome</name>
    <dbReference type="NCBI Taxonomy" id="1076179"/>
    <lineage>
        <taxon>unclassified sequences</taxon>
        <taxon>metagenomes</taxon>
        <taxon>ecological metagenomes</taxon>
    </lineage>
</organism>
<name>A0A644V6Z6_9ZZZZ</name>